<organism evidence="3 4">
    <name type="scientific">Paenibacillus physcomitrellae</name>
    <dbReference type="NCBI Taxonomy" id="1619311"/>
    <lineage>
        <taxon>Bacteria</taxon>
        <taxon>Bacillati</taxon>
        <taxon>Bacillota</taxon>
        <taxon>Bacilli</taxon>
        <taxon>Bacillales</taxon>
        <taxon>Paenibacillaceae</taxon>
        <taxon>Paenibacillus</taxon>
    </lineage>
</organism>
<dbReference type="InterPro" id="IPR001296">
    <property type="entry name" value="Glyco_trans_1"/>
</dbReference>
<dbReference type="PANTHER" id="PTHR45947">
    <property type="entry name" value="SULFOQUINOVOSYL TRANSFERASE SQD2"/>
    <property type="match status" value="1"/>
</dbReference>
<dbReference type="InterPro" id="IPR028098">
    <property type="entry name" value="Glyco_trans_4-like_N"/>
</dbReference>
<reference evidence="4" key="1">
    <citation type="journal article" date="2019" name="Int. J. Syst. Evol. Microbiol.">
        <title>The Global Catalogue of Microorganisms (GCM) 10K type strain sequencing project: providing services to taxonomists for standard genome sequencing and annotation.</title>
        <authorList>
            <consortium name="The Broad Institute Genomics Platform"/>
            <consortium name="The Broad Institute Genome Sequencing Center for Infectious Disease"/>
            <person name="Wu L."/>
            <person name="Ma J."/>
        </authorList>
    </citation>
    <scope>NUCLEOTIDE SEQUENCE [LARGE SCALE GENOMIC DNA]</scope>
    <source>
        <strain evidence="4">CGMCC 1.15044</strain>
    </source>
</reference>
<gene>
    <name evidence="3" type="ORF">GCM10010917_09510</name>
</gene>
<evidence type="ECO:0000259" key="2">
    <source>
        <dbReference type="Pfam" id="PF13439"/>
    </source>
</evidence>
<dbReference type="Pfam" id="PF00534">
    <property type="entry name" value="Glycos_transf_1"/>
    <property type="match status" value="1"/>
</dbReference>
<evidence type="ECO:0000313" key="3">
    <source>
        <dbReference type="EMBL" id="GGA26778.1"/>
    </source>
</evidence>
<dbReference type="Proteomes" id="UP000609323">
    <property type="component" value="Unassembled WGS sequence"/>
</dbReference>
<evidence type="ECO:0000313" key="4">
    <source>
        <dbReference type="Proteomes" id="UP000609323"/>
    </source>
</evidence>
<protein>
    <submittedName>
        <fullName evidence="3">Glycosyl transferase</fullName>
    </submittedName>
</protein>
<dbReference type="InterPro" id="IPR050194">
    <property type="entry name" value="Glycosyltransferase_grp1"/>
</dbReference>
<keyword evidence="4" id="KW-1185">Reference proteome</keyword>
<dbReference type="SUPFAM" id="SSF53756">
    <property type="entry name" value="UDP-Glycosyltransferase/glycogen phosphorylase"/>
    <property type="match status" value="1"/>
</dbReference>
<dbReference type="Pfam" id="PF13439">
    <property type="entry name" value="Glyco_transf_4"/>
    <property type="match status" value="1"/>
</dbReference>
<evidence type="ECO:0000259" key="1">
    <source>
        <dbReference type="Pfam" id="PF00534"/>
    </source>
</evidence>
<dbReference type="PANTHER" id="PTHR45947:SF3">
    <property type="entry name" value="SULFOQUINOVOSYL TRANSFERASE SQD2"/>
    <property type="match status" value="1"/>
</dbReference>
<dbReference type="GO" id="GO:0016740">
    <property type="term" value="F:transferase activity"/>
    <property type="evidence" value="ECO:0007669"/>
    <property type="project" value="UniProtKB-KW"/>
</dbReference>
<feature type="domain" description="Glycosyl transferase family 1" evidence="1">
    <location>
        <begin position="192"/>
        <end position="328"/>
    </location>
</feature>
<name>A0ABQ1FQQ0_9BACL</name>
<proteinExistence type="predicted"/>
<accession>A0ABQ1FQQ0</accession>
<dbReference type="RefSeq" id="WP_094095432.1">
    <property type="nucleotide sequence ID" value="NZ_BMHF01000002.1"/>
</dbReference>
<dbReference type="Gene3D" id="3.40.50.2000">
    <property type="entry name" value="Glycogen Phosphorylase B"/>
    <property type="match status" value="2"/>
</dbReference>
<dbReference type="EMBL" id="BMHF01000002">
    <property type="protein sequence ID" value="GGA26778.1"/>
    <property type="molecule type" value="Genomic_DNA"/>
</dbReference>
<keyword evidence="3" id="KW-0808">Transferase</keyword>
<comment type="caution">
    <text evidence="3">The sequence shown here is derived from an EMBL/GenBank/DDBJ whole genome shotgun (WGS) entry which is preliminary data.</text>
</comment>
<feature type="domain" description="Glycosyltransferase subfamily 4-like N-terminal" evidence="2">
    <location>
        <begin position="13"/>
        <end position="189"/>
    </location>
</feature>
<sequence>MKVAIAHDYLIQMGGAERVVEVLHDMYPEAPIFTTVSHSSRLPDSLKDADIRTTWLQNVPGVKTNFKKMLPLYPLAIRDFDFRGYDVVLSSSSAFIKSIQVPQGTFHLCYCHTPMRFAWDYDTYMERERQPGMVKKLLKLYIKQLKSWDQRTSSHVNQFVANSSVVQRRIQNYYQRDAEVIFPPINTSRFQRAAEVEDYYLIVSRLVSYKRIDLAVEAFNQSGLPLYIVGDGPDRKRLTEMAKGNNIRFLGRLGDAQVNELMSKCRAFIFPGEEDFGITPLEANAAGRPVIAYQAGGALDTIVPYVNGVFFRNQKVDDLLGAVAEVERHAWDVEQIMGHAKKFDEDTFKAQFKQYVEQAYLNFLKGGSGS</sequence>